<dbReference type="AlphaFoldDB" id="A0A975B469"/>
<feature type="region of interest" description="Disordered" evidence="1">
    <location>
        <begin position="57"/>
        <end position="95"/>
    </location>
</feature>
<dbReference type="RefSeq" id="WP_207690325.1">
    <property type="nucleotide sequence ID" value="NZ_CP061799.1"/>
</dbReference>
<dbReference type="KEGG" id="dli:dnl_06940"/>
<gene>
    <name evidence="2" type="ORF">dnl_06940</name>
</gene>
<sequence length="95" mass="10860">MNQSETIKQNRNNSTPAPPKIIVGSKFSGKQSRKNAEKEKHRRWMLYGTSWITEMEMTQDKPESTKEIAPISGISNPVSEKQKSPETKTEPRKET</sequence>
<dbReference type="EMBL" id="CP061799">
    <property type="protein sequence ID" value="QTA78472.1"/>
    <property type="molecule type" value="Genomic_DNA"/>
</dbReference>
<evidence type="ECO:0000313" key="3">
    <source>
        <dbReference type="Proteomes" id="UP000663720"/>
    </source>
</evidence>
<proteinExistence type="predicted"/>
<dbReference type="Proteomes" id="UP000663720">
    <property type="component" value="Chromosome"/>
</dbReference>
<evidence type="ECO:0000313" key="2">
    <source>
        <dbReference type="EMBL" id="QTA78472.1"/>
    </source>
</evidence>
<organism evidence="2 3">
    <name type="scientific">Desulfonema limicola</name>
    <dbReference type="NCBI Taxonomy" id="45656"/>
    <lineage>
        <taxon>Bacteria</taxon>
        <taxon>Pseudomonadati</taxon>
        <taxon>Thermodesulfobacteriota</taxon>
        <taxon>Desulfobacteria</taxon>
        <taxon>Desulfobacterales</taxon>
        <taxon>Desulfococcaceae</taxon>
        <taxon>Desulfonema</taxon>
    </lineage>
</organism>
<feature type="compositionally biased region" description="Basic and acidic residues" evidence="1">
    <location>
        <begin position="80"/>
        <end position="95"/>
    </location>
</feature>
<feature type="compositionally biased region" description="Polar residues" evidence="1">
    <location>
        <begin position="1"/>
        <end position="15"/>
    </location>
</feature>
<keyword evidence="3" id="KW-1185">Reference proteome</keyword>
<protein>
    <submittedName>
        <fullName evidence="2">Uncharacterized protein</fullName>
    </submittedName>
</protein>
<reference evidence="2" key="1">
    <citation type="journal article" date="2021" name="Microb. Physiol.">
        <title>Proteogenomic Insights into the Physiology of Marine, Sulfate-Reducing, Filamentous Desulfonema limicola and Desulfonema magnum.</title>
        <authorList>
            <person name="Schnaars V."/>
            <person name="Wohlbrand L."/>
            <person name="Scheve S."/>
            <person name="Hinrichs C."/>
            <person name="Reinhardt R."/>
            <person name="Rabus R."/>
        </authorList>
    </citation>
    <scope>NUCLEOTIDE SEQUENCE</scope>
    <source>
        <strain evidence="2">5ac10</strain>
    </source>
</reference>
<feature type="region of interest" description="Disordered" evidence="1">
    <location>
        <begin position="1"/>
        <end position="41"/>
    </location>
</feature>
<accession>A0A975B469</accession>
<name>A0A975B469_9BACT</name>
<evidence type="ECO:0000256" key="1">
    <source>
        <dbReference type="SAM" id="MobiDB-lite"/>
    </source>
</evidence>